<protein>
    <recommendedName>
        <fullName evidence="2">C2H2-type domain-containing protein</fullName>
    </recommendedName>
</protein>
<dbReference type="PROSITE" id="PS00028">
    <property type="entry name" value="ZINC_FINGER_C2H2_1"/>
    <property type="match status" value="1"/>
</dbReference>
<dbReference type="PROSITE" id="PS50157">
    <property type="entry name" value="ZINC_FINGER_C2H2_2"/>
    <property type="match status" value="1"/>
</dbReference>
<reference evidence="4" key="1">
    <citation type="journal article" date="2015" name="Genome Announc.">
        <title>Draft genome sequence of Talaromyces cellulolyticus strain Y-94, a source of lignocellulosic biomass-degrading enzymes.</title>
        <authorList>
            <person name="Fujii T."/>
            <person name="Koike H."/>
            <person name="Sawayama S."/>
            <person name="Yano S."/>
            <person name="Inoue H."/>
        </authorList>
    </citation>
    <scope>NUCLEOTIDE SEQUENCE [LARGE SCALE GENOMIC DNA]</scope>
    <source>
        <strain evidence="4">Y-94</strain>
    </source>
</reference>
<evidence type="ECO:0000313" key="4">
    <source>
        <dbReference type="Proteomes" id="UP000053095"/>
    </source>
</evidence>
<name>A0A0B8MXI2_TALPI</name>
<organism evidence="3 4">
    <name type="scientific">Talaromyces pinophilus</name>
    <name type="common">Penicillium pinophilum</name>
    <dbReference type="NCBI Taxonomy" id="128442"/>
    <lineage>
        <taxon>Eukaryota</taxon>
        <taxon>Fungi</taxon>
        <taxon>Dikarya</taxon>
        <taxon>Ascomycota</taxon>
        <taxon>Pezizomycotina</taxon>
        <taxon>Eurotiomycetes</taxon>
        <taxon>Eurotiomycetidae</taxon>
        <taxon>Eurotiales</taxon>
        <taxon>Trichocomaceae</taxon>
        <taxon>Talaromyces</taxon>
        <taxon>Talaromyces sect. Talaromyces</taxon>
    </lineage>
</organism>
<dbReference type="AlphaFoldDB" id="A0A0B8MXI2"/>
<evidence type="ECO:0000256" key="1">
    <source>
        <dbReference type="PROSITE-ProRule" id="PRU00042"/>
    </source>
</evidence>
<dbReference type="EMBL" id="DF933800">
    <property type="protein sequence ID" value="GAM33477.1"/>
    <property type="molecule type" value="Genomic_DNA"/>
</dbReference>
<evidence type="ECO:0000259" key="2">
    <source>
        <dbReference type="PROSITE" id="PS50157"/>
    </source>
</evidence>
<keyword evidence="1" id="KW-0479">Metal-binding</keyword>
<gene>
    <name evidence="3" type="ORF">TCE0_004r00396</name>
</gene>
<keyword evidence="1" id="KW-0862">Zinc</keyword>
<proteinExistence type="predicted"/>
<dbReference type="Proteomes" id="UP000053095">
    <property type="component" value="Unassembled WGS sequence"/>
</dbReference>
<dbReference type="InterPro" id="IPR041661">
    <property type="entry name" value="ZN622/Rei1/Reh1_Znf-C2H2"/>
</dbReference>
<dbReference type="InterPro" id="IPR013087">
    <property type="entry name" value="Znf_C2H2_type"/>
</dbReference>
<sequence length="267" mass="30450">MTTPPTYYRAILPHGASFAIKPEQFASENLERKYRVQKSVIRQSSLHCFCLYCYQGFARMEDLYRHASDSGEGHSQILRENRNREPRGFYNFFREALNLTEAHIDDWTICHMRIPDLFDPAILMELLKNKKGYESAIALQEAIIMATSLRATCPICYRSFSLHATLKTHFRDHGSEEHTKLLAEPDGRFDTGRVITEVVNSAWNPTGNVFLIEPQMKSMFLCIPPRIVTCNTVVSLGCSADSMGTVRIASTTIYDVITGETRVRTVR</sequence>
<dbReference type="GO" id="GO:0008270">
    <property type="term" value="F:zinc ion binding"/>
    <property type="evidence" value="ECO:0007669"/>
    <property type="project" value="UniProtKB-KW"/>
</dbReference>
<dbReference type="Pfam" id="PF12756">
    <property type="entry name" value="zf-C2H2_2"/>
    <property type="match status" value="1"/>
</dbReference>
<accession>A0A0B8MXI2</accession>
<evidence type="ECO:0000313" key="3">
    <source>
        <dbReference type="EMBL" id="GAM33477.1"/>
    </source>
</evidence>
<keyword evidence="4" id="KW-1185">Reference proteome</keyword>
<feature type="domain" description="C2H2-type" evidence="2">
    <location>
        <begin position="151"/>
        <end position="178"/>
    </location>
</feature>
<keyword evidence="1" id="KW-0863">Zinc-finger</keyword>